<feature type="transmembrane region" description="Helical" evidence="3">
    <location>
        <begin position="223"/>
        <end position="244"/>
    </location>
</feature>
<keyword evidence="3" id="KW-1133">Transmembrane helix</keyword>
<dbReference type="GO" id="GO:0007411">
    <property type="term" value="P:axon guidance"/>
    <property type="evidence" value="ECO:0007669"/>
    <property type="project" value="TreeGrafter"/>
</dbReference>
<dbReference type="Gene3D" id="2.60.40.10">
    <property type="entry name" value="Immunoglobulins"/>
    <property type="match status" value="2"/>
</dbReference>
<dbReference type="GO" id="GO:0007156">
    <property type="term" value="P:homophilic cell adhesion via plasma membrane adhesion molecules"/>
    <property type="evidence" value="ECO:0007669"/>
    <property type="project" value="TreeGrafter"/>
</dbReference>
<evidence type="ECO:0000313" key="6">
    <source>
        <dbReference type="EMBL" id="MBC1169652.1"/>
    </source>
</evidence>
<feature type="region of interest" description="Disordered" evidence="2">
    <location>
        <begin position="251"/>
        <end position="279"/>
    </location>
</feature>
<dbReference type="GO" id="GO:0098632">
    <property type="term" value="F:cell-cell adhesion mediator activity"/>
    <property type="evidence" value="ECO:0007669"/>
    <property type="project" value="TreeGrafter"/>
</dbReference>
<dbReference type="GO" id="GO:0070593">
    <property type="term" value="P:dendrite self-avoidance"/>
    <property type="evidence" value="ECO:0007669"/>
    <property type="project" value="TreeGrafter"/>
</dbReference>
<dbReference type="KEGG" id="lll:129790576"/>
<dbReference type="RefSeq" id="XP_055684114.1">
    <property type="nucleotide sequence ID" value="XM_055828139.1"/>
</dbReference>
<dbReference type="CDD" id="cd00096">
    <property type="entry name" value="Ig"/>
    <property type="match status" value="1"/>
</dbReference>
<sequence length="279" mass="31182">MEHHKLIPFLRYSLALLLFLAISAQGDLVPNYDHKEAKLKVFEIKQPLVLFCNVTEPGDHEIHWSRNGTSVDKVAELKGRHTILKSEYKLVIDRAQESDAGLYTCSLPRGQSKDINVVANVAVKLPSNMAVVEGERLAIQCIVVGTDPIINWTILDNLTSSEGVISYLPDEKNVKDAILVIESARLTDRGNYSCEANNLATEHRITKPAVAVTYVRVKGKLAALWPFLGICAEVFILCAIILVYEKRRNKADPDESDTDQSPEQKLDPHGKESDVRQRK</sequence>
<dbReference type="PANTHER" id="PTHR10075">
    <property type="entry name" value="BASIGIN RELATED"/>
    <property type="match status" value="1"/>
</dbReference>
<keyword evidence="3" id="KW-0472">Membrane</keyword>
<protein>
    <submittedName>
        <fullName evidence="6">Putative basigin</fullName>
    </submittedName>
</protein>
<dbReference type="AlphaFoldDB" id="A0A7G3A8C9"/>
<dbReference type="InterPro" id="IPR007110">
    <property type="entry name" value="Ig-like_dom"/>
</dbReference>
<dbReference type="Pfam" id="PF13927">
    <property type="entry name" value="Ig_3"/>
    <property type="match status" value="2"/>
</dbReference>
<reference evidence="6" key="1">
    <citation type="journal article" date="2020" name="BMC">
        <title>Leishmania infection induces a limited differential gene expression in the sand fly midgut.</title>
        <authorList>
            <person name="Coutinho-Abreu I.V."/>
            <person name="Serafim T.D."/>
            <person name="Meneses C."/>
            <person name="Kamhawi S."/>
            <person name="Oliveira F."/>
            <person name="Valenzuela J.G."/>
        </authorList>
    </citation>
    <scope>NUCLEOTIDE SEQUENCE</scope>
    <source>
        <strain evidence="6">Jacobina</strain>
        <tissue evidence="6">Midgut</tissue>
    </source>
</reference>
<dbReference type="PANTHER" id="PTHR10075:SF104">
    <property type="entry name" value="BASIGIN, ISOFORM G"/>
    <property type="match status" value="1"/>
</dbReference>
<dbReference type="OrthoDB" id="5970915at2759"/>
<dbReference type="SUPFAM" id="SSF48726">
    <property type="entry name" value="Immunoglobulin"/>
    <property type="match status" value="2"/>
</dbReference>
<dbReference type="InterPro" id="IPR003598">
    <property type="entry name" value="Ig_sub2"/>
</dbReference>
<name>A0A7G3A8C9_LUTLO</name>
<feature type="signal peptide" evidence="4">
    <location>
        <begin position="1"/>
        <end position="26"/>
    </location>
</feature>
<dbReference type="SMART" id="SM00409">
    <property type="entry name" value="IG"/>
    <property type="match status" value="2"/>
</dbReference>
<dbReference type="InterPro" id="IPR036179">
    <property type="entry name" value="Ig-like_dom_sf"/>
</dbReference>
<proteinExistence type="predicted"/>
<evidence type="ECO:0000256" key="3">
    <source>
        <dbReference type="SAM" id="Phobius"/>
    </source>
</evidence>
<evidence type="ECO:0000256" key="4">
    <source>
        <dbReference type="SAM" id="SignalP"/>
    </source>
</evidence>
<evidence type="ECO:0000256" key="1">
    <source>
        <dbReference type="ARBA" id="ARBA00023319"/>
    </source>
</evidence>
<keyword evidence="4" id="KW-0732">Signal</keyword>
<keyword evidence="3" id="KW-0812">Transmembrane</keyword>
<dbReference type="InterPro" id="IPR003599">
    <property type="entry name" value="Ig_sub"/>
</dbReference>
<dbReference type="GO" id="GO:0030424">
    <property type="term" value="C:axon"/>
    <property type="evidence" value="ECO:0007669"/>
    <property type="project" value="TreeGrafter"/>
</dbReference>
<feature type="compositionally biased region" description="Basic and acidic residues" evidence="2">
    <location>
        <begin position="262"/>
        <end position="279"/>
    </location>
</feature>
<dbReference type="PROSITE" id="PS50835">
    <property type="entry name" value="IG_LIKE"/>
    <property type="match status" value="2"/>
</dbReference>
<feature type="domain" description="Ig-like" evidence="5">
    <location>
        <begin position="108"/>
        <end position="206"/>
    </location>
</feature>
<keyword evidence="1" id="KW-0393">Immunoglobulin domain</keyword>
<dbReference type="EMBL" id="GITU01000949">
    <property type="protein sequence ID" value="MBC1169652.1"/>
    <property type="molecule type" value="Transcribed_RNA"/>
</dbReference>
<dbReference type="GO" id="GO:0005886">
    <property type="term" value="C:plasma membrane"/>
    <property type="evidence" value="ECO:0007669"/>
    <property type="project" value="TreeGrafter"/>
</dbReference>
<dbReference type="GeneID" id="129790576"/>
<evidence type="ECO:0000259" key="5">
    <source>
        <dbReference type="PROSITE" id="PS50835"/>
    </source>
</evidence>
<dbReference type="SMART" id="SM00408">
    <property type="entry name" value="IGc2"/>
    <property type="match status" value="2"/>
</dbReference>
<dbReference type="InterPro" id="IPR013783">
    <property type="entry name" value="Ig-like_fold"/>
</dbReference>
<accession>A0A7G3A8C9</accession>
<feature type="chain" id="PRO_5029017615" evidence="4">
    <location>
        <begin position="27"/>
        <end position="279"/>
    </location>
</feature>
<feature type="domain" description="Ig-like" evidence="5">
    <location>
        <begin position="30"/>
        <end position="107"/>
    </location>
</feature>
<evidence type="ECO:0000256" key="2">
    <source>
        <dbReference type="SAM" id="MobiDB-lite"/>
    </source>
</evidence>
<organism evidence="6">
    <name type="scientific">Lutzomyia longipalpis</name>
    <name type="common">Sand fly</name>
    <dbReference type="NCBI Taxonomy" id="7200"/>
    <lineage>
        <taxon>Eukaryota</taxon>
        <taxon>Metazoa</taxon>
        <taxon>Ecdysozoa</taxon>
        <taxon>Arthropoda</taxon>
        <taxon>Hexapoda</taxon>
        <taxon>Insecta</taxon>
        <taxon>Pterygota</taxon>
        <taxon>Neoptera</taxon>
        <taxon>Endopterygota</taxon>
        <taxon>Diptera</taxon>
        <taxon>Nematocera</taxon>
        <taxon>Psychodoidea</taxon>
        <taxon>Psychodidae</taxon>
        <taxon>Lutzomyia</taxon>
        <taxon>Lutzomyia</taxon>
    </lineage>
</organism>
<dbReference type="VEuPathDB" id="VectorBase:LLONM1_000406"/>